<dbReference type="InterPro" id="IPR013149">
    <property type="entry name" value="ADH-like_C"/>
</dbReference>
<name>A0ABX1ZBU6_9BACL</name>
<dbReference type="Pfam" id="PF00107">
    <property type="entry name" value="ADH_zinc_N"/>
    <property type="match status" value="1"/>
</dbReference>
<dbReference type="PROSITE" id="PS00059">
    <property type="entry name" value="ADH_ZINC"/>
    <property type="match status" value="1"/>
</dbReference>
<comment type="caution">
    <text evidence="6">The sequence shown here is derived from an EMBL/GenBank/DDBJ whole genome shotgun (WGS) entry which is preliminary data.</text>
</comment>
<dbReference type="InterPro" id="IPR011032">
    <property type="entry name" value="GroES-like_sf"/>
</dbReference>
<evidence type="ECO:0000256" key="2">
    <source>
        <dbReference type="ARBA" id="ARBA00022833"/>
    </source>
</evidence>
<evidence type="ECO:0000256" key="4">
    <source>
        <dbReference type="RuleBase" id="RU361277"/>
    </source>
</evidence>
<evidence type="ECO:0000256" key="3">
    <source>
        <dbReference type="ARBA" id="ARBA00023002"/>
    </source>
</evidence>
<keyword evidence="1 4" id="KW-0479">Metal-binding</keyword>
<evidence type="ECO:0000313" key="6">
    <source>
        <dbReference type="EMBL" id="NOU90817.1"/>
    </source>
</evidence>
<dbReference type="Pfam" id="PF08240">
    <property type="entry name" value="ADH_N"/>
    <property type="match status" value="1"/>
</dbReference>
<feature type="domain" description="Enoyl reductase (ER)" evidence="5">
    <location>
        <begin position="7"/>
        <end position="337"/>
    </location>
</feature>
<dbReference type="CDD" id="cd08236">
    <property type="entry name" value="sugar_DH"/>
    <property type="match status" value="1"/>
</dbReference>
<dbReference type="Gene3D" id="3.90.180.10">
    <property type="entry name" value="Medium-chain alcohol dehydrogenases, catalytic domain"/>
    <property type="match status" value="1"/>
</dbReference>
<proteinExistence type="inferred from homology"/>
<keyword evidence="7" id="KW-1185">Reference proteome</keyword>
<dbReference type="InterPro" id="IPR013154">
    <property type="entry name" value="ADH-like_N"/>
</dbReference>
<gene>
    <name evidence="6" type="ORF">GC102_34565</name>
</gene>
<dbReference type="InterPro" id="IPR036291">
    <property type="entry name" value="NAD(P)-bd_dom_sf"/>
</dbReference>
<dbReference type="SUPFAM" id="SSF50129">
    <property type="entry name" value="GroES-like"/>
    <property type="match status" value="1"/>
</dbReference>
<organism evidence="6 7">
    <name type="scientific">Paenibacillus germinis</name>
    <dbReference type="NCBI Taxonomy" id="2654979"/>
    <lineage>
        <taxon>Bacteria</taxon>
        <taxon>Bacillati</taxon>
        <taxon>Bacillota</taxon>
        <taxon>Bacilli</taxon>
        <taxon>Bacillales</taxon>
        <taxon>Paenibacillaceae</taxon>
        <taxon>Paenibacillus</taxon>
    </lineage>
</organism>
<dbReference type="Proteomes" id="UP000658690">
    <property type="component" value="Unassembled WGS sequence"/>
</dbReference>
<evidence type="ECO:0000256" key="1">
    <source>
        <dbReference type="ARBA" id="ARBA00022723"/>
    </source>
</evidence>
<dbReference type="InterPro" id="IPR002328">
    <property type="entry name" value="ADH_Zn_CS"/>
</dbReference>
<evidence type="ECO:0000259" key="5">
    <source>
        <dbReference type="SMART" id="SM00829"/>
    </source>
</evidence>
<dbReference type="PANTHER" id="PTHR43401">
    <property type="entry name" value="L-THREONINE 3-DEHYDROGENASE"/>
    <property type="match status" value="1"/>
</dbReference>
<dbReference type="InterPro" id="IPR050129">
    <property type="entry name" value="Zn_alcohol_dh"/>
</dbReference>
<dbReference type="SMART" id="SM00829">
    <property type="entry name" value="PKS_ER"/>
    <property type="match status" value="1"/>
</dbReference>
<comment type="similarity">
    <text evidence="4">Belongs to the zinc-containing alcohol dehydrogenase family.</text>
</comment>
<protein>
    <submittedName>
        <fullName evidence="6">Alcohol dehydrogenase catalytic domain-containing protein</fullName>
    </submittedName>
</protein>
<dbReference type="EMBL" id="WHOC01000176">
    <property type="protein sequence ID" value="NOU90817.1"/>
    <property type="molecule type" value="Genomic_DNA"/>
</dbReference>
<keyword evidence="3" id="KW-0560">Oxidoreductase</keyword>
<comment type="cofactor">
    <cofactor evidence="4">
        <name>Zn(2+)</name>
        <dbReference type="ChEBI" id="CHEBI:29105"/>
    </cofactor>
</comment>
<dbReference type="PANTHER" id="PTHR43401:SF2">
    <property type="entry name" value="L-THREONINE 3-DEHYDROGENASE"/>
    <property type="match status" value="1"/>
</dbReference>
<accession>A0ABX1ZBU6</accession>
<dbReference type="InterPro" id="IPR020843">
    <property type="entry name" value="ER"/>
</dbReference>
<dbReference type="Gene3D" id="3.40.50.720">
    <property type="entry name" value="NAD(P)-binding Rossmann-like Domain"/>
    <property type="match status" value="1"/>
</dbReference>
<evidence type="ECO:0000313" key="7">
    <source>
        <dbReference type="Proteomes" id="UP000658690"/>
    </source>
</evidence>
<dbReference type="SUPFAM" id="SSF51735">
    <property type="entry name" value="NAD(P)-binding Rossmann-fold domains"/>
    <property type="match status" value="1"/>
</dbReference>
<sequence>MNAAVLHAPADLRYEQVAVPSYKEDEVLVRVRAAGVCGSDLGRVMKTGTYSFPTIPGHEFCGEVAAVGASVKDFKPGDRVAVAPILPCGTCEFCESGDYGLCDNYNYLGSRTHGGYAEYTVAPSRNLIRLPDSLSFVEGAMVEPAAVTLHGMMRVGINVGDTVAVLGCGTIGLFAIQFAKIMGATQVIAADVAADKLELAKQLGADVVINSGELDAAQKIKELTGGKGVNVAVETAGVVQTQEQCLRITKKKGRVLYLGTAHRDVVLPPKSFECIVRNELTLVGSWNSYSAPFPGVEWQATIDYVKSGALKLQPLVTHTFHLSDAPNVFVDLVERKYPFTKVIYEI</sequence>
<reference evidence="6 7" key="1">
    <citation type="submission" date="2019-10" db="EMBL/GenBank/DDBJ databases">
        <title>Description of Paenibacillus choica sp. nov.</title>
        <authorList>
            <person name="Carlier A."/>
            <person name="Qi S."/>
        </authorList>
    </citation>
    <scope>NUCLEOTIDE SEQUENCE [LARGE SCALE GENOMIC DNA]</scope>
    <source>
        <strain evidence="6 7">LMG 31460</strain>
    </source>
</reference>
<keyword evidence="2 4" id="KW-0862">Zinc</keyword>